<keyword evidence="3" id="KW-1185">Reference proteome</keyword>
<organism evidence="2 3">
    <name type="scientific">Amphiprion percula</name>
    <name type="common">Orange clownfish</name>
    <name type="synonym">Lutjanus percula</name>
    <dbReference type="NCBI Taxonomy" id="161767"/>
    <lineage>
        <taxon>Eukaryota</taxon>
        <taxon>Metazoa</taxon>
        <taxon>Chordata</taxon>
        <taxon>Craniata</taxon>
        <taxon>Vertebrata</taxon>
        <taxon>Euteleostomi</taxon>
        <taxon>Actinopterygii</taxon>
        <taxon>Neopterygii</taxon>
        <taxon>Teleostei</taxon>
        <taxon>Neoteleostei</taxon>
        <taxon>Acanthomorphata</taxon>
        <taxon>Ovalentaria</taxon>
        <taxon>Pomacentridae</taxon>
        <taxon>Amphiprion</taxon>
    </lineage>
</organism>
<feature type="chain" id="PRO_5017969006" evidence="1">
    <location>
        <begin position="22"/>
        <end position="98"/>
    </location>
</feature>
<evidence type="ECO:0000313" key="3">
    <source>
        <dbReference type="Proteomes" id="UP000265080"/>
    </source>
</evidence>
<sequence>PGIFLHGVCMFFLCTHGFSLAKTHFYSSVHPFSQSLKHLNPTSLPLKSSGSFYFAEDSRYSTSRCHPLPSLLAQCLHTLIGSAHGYLHESDQRMPGPQ</sequence>
<reference evidence="2" key="2">
    <citation type="submission" date="2025-08" db="UniProtKB">
        <authorList>
            <consortium name="Ensembl"/>
        </authorList>
    </citation>
    <scope>IDENTIFICATION</scope>
</reference>
<protein>
    <submittedName>
        <fullName evidence="2">Uncharacterized protein</fullName>
    </submittedName>
</protein>
<dbReference type="Proteomes" id="UP000265080">
    <property type="component" value="Chromosome 14"/>
</dbReference>
<keyword evidence="1" id="KW-0732">Signal</keyword>
<feature type="signal peptide" evidence="1">
    <location>
        <begin position="1"/>
        <end position="21"/>
    </location>
</feature>
<dbReference type="Ensembl" id="ENSAPET00000017386.1">
    <property type="protein sequence ID" value="ENSAPEP00000016922.1"/>
    <property type="gene ID" value="ENSAPEG00000012093.1"/>
</dbReference>
<dbReference type="AlphaFoldDB" id="A0A3P8SXY8"/>
<name>A0A3P8SXY8_AMPPE</name>
<reference evidence="2 3" key="1">
    <citation type="submission" date="2018-03" db="EMBL/GenBank/DDBJ databases">
        <title>Finding Nemo's genes: A chromosome-scale reference assembly of the genome of the orange clownfish Amphiprion percula.</title>
        <authorList>
            <person name="Lehmann R."/>
        </authorList>
    </citation>
    <scope>NUCLEOTIDE SEQUENCE</scope>
</reference>
<evidence type="ECO:0000313" key="2">
    <source>
        <dbReference type="Ensembl" id="ENSAPEP00000016922.1"/>
    </source>
</evidence>
<accession>A0A3P8SXY8</accession>
<evidence type="ECO:0000256" key="1">
    <source>
        <dbReference type="SAM" id="SignalP"/>
    </source>
</evidence>
<proteinExistence type="predicted"/>
<reference evidence="2" key="3">
    <citation type="submission" date="2025-09" db="UniProtKB">
        <authorList>
            <consortium name="Ensembl"/>
        </authorList>
    </citation>
    <scope>IDENTIFICATION</scope>
</reference>